<name>A0A365XSR6_9BACT</name>
<feature type="transmembrane region" description="Helical" evidence="1">
    <location>
        <begin position="64"/>
        <end position="82"/>
    </location>
</feature>
<organism evidence="2 3">
    <name type="scientific">Chitinophaga flava</name>
    <dbReference type="NCBI Taxonomy" id="2259036"/>
    <lineage>
        <taxon>Bacteria</taxon>
        <taxon>Pseudomonadati</taxon>
        <taxon>Bacteroidota</taxon>
        <taxon>Chitinophagia</taxon>
        <taxon>Chitinophagales</taxon>
        <taxon>Chitinophagaceae</taxon>
        <taxon>Chitinophaga</taxon>
    </lineage>
</organism>
<evidence type="ECO:0000256" key="1">
    <source>
        <dbReference type="SAM" id="Phobius"/>
    </source>
</evidence>
<evidence type="ECO:0000313" key="3">
    <source>
        <dbReference type="Proteomes" id="UP000253410"/>
    </source>
</evidence>
<protein>
    <recommendedName>
        <fullName evidence="4">DUF3810 domain-containing protein</fullName>
    </recommendedName>
</protein>
<evidence type="ECO:0008006" key="4">
    <source>
        <dbReference type="Google" id="ProtNLM"/>
    </source>
</evidence>
<feature type="transmembrane region" description="Helical" evidence="1">
    <location>
        <begin position="94"/>
        <end position="116"/>
    </location>
</feature>
<dbReference type="AlphaFoldDB" id="A0A365XSR6"/>
<evidence type="ECO:0000313" key="2">
    <source>
        <dbReference type="EMBL" id="RBL89158.1"/>
    </source>
</evidence>
<reference evidence="2 3" key="1">
    <citation type="submission" date="2018-05" db="EMBL/GenBank/DDBJ databases">
        <title>Chitinophaga sp. K3CV102501T nov., isolated from isolated from a monsoon evergreen broad-leaved forest soil.</title>
        <authorList>
            <person name="Lv Y."/>
        </authorList>
    </citation>
    <scope>NUCLEOTIDE SEQUENCE [LARGE SCALE GENOMIC DNA]</scope>
    <source>
        <strain evidence="2 3">GDMCC 1.1325</strain>
    </source>
</reference>
<keyword evidence="1" id="KW-0812">Transmembrane</keyword>
<gene>
    <name evidence="2" type="ORF">DF182_21770</name>
</gene>
<dbReference type="Pfam" id="PF12725">
    <property type="entry name" value="DUF3810"/>
    <property type="match status" value="1"/>
</dbReference>
<keyword evidence="1" id="KW-0472">Membrane</keyword>
<dbReference type="OrthoDB" id="1048788at2"/>
<keyword evidence="1" id="KW-1133">Transmembrane helix</keyword>
<accession>A0A365XSR6</accession>
<dbReference type="RefSeq" id="WP_113617904.1">
    <property type="nucleotide sequence ID" value="NZ_QFFJ01000002.1"/>
</dbReference>
<proteinExistence type="predicted"/>
<sequence>METSAKIKKKIVRIVLTLAVILLLKGLFAWSHHFSDCYFHRWYIWSSRAFRQLTGIVPFSVGDVIYIAWIGTAIFFLLKLCYKLIRMQWGASGLLVLRGIHFILKLYLAFLILWGFNYERNTLLHDTGIITGAYNTQQLYQLSDTLLKLTNAEKLKLGDTLGITLPDTTVPVFKKAVMAYTTAAGQWPAFRYKSPSVKPAMFGEWLNYPGVTGYLNPFSGEAQVNTTTPSVLLPIITCHEIAHQLGYAPEEDANFVGYLAATSSSDSHFRYSANFDMFLYSVKQLAVRDTAMAKEVWHRAMPGVKADYKNIVKFYEQYTGKVEDYSTILYDKYLKANKQDKGIRSYSEVTGWLIAWFKIR</sequence>
<dbReference type="InterPro" id="IPR024294">
    <property type="entry name" value="DUF3810"/>
</dbReference>
<dbReference type="Proteomes" id="UP000253410">
    <property type="component" value="Unassembled WGS sequence"/>
</dbReference>
<dbReference type="EMBL" id="QFFJ01000002">
    <property type="protein sequence ID" value="RBL89158.1"/>
    <property type="molecule type" value="Genomic_DNA"/>
</dbReference>
<keyword evidence="3" id="KW-1185">Reference proteome</keyword>
<comment type="caution">
    <text evidence="2">The sequence shown here is derived from an EMBL/GenBank/DDBJ whole genome shotgun (WGS) entry which is preliminary data.</text>
</comment>